<protein>
    <submittedName>
        <fullName evidence="2">Uncharacterized protein</fullName>
    </submittedName>
</protein>
<evidence type="ECO:0000313" key="2">
    <source>
        <dbReference type="EMBL" id="KAG4417632.1"/>
    </source>
</evidence>
<proteinExistence type="predicted"/>
<sequence>MSWMDSWSRPKKHSATPPPLYLTVGSSVPYCHSCGRVISERKKTSGPTEVKYCSSRCRNSKPGPVDRKIEATFAKMLDGATAQSLMAGNSDVERDHVINDADLQDGQKGDDGMKRKRSKKKTEKVTKGNHRIIVECTEVQEVIFQRGKDPEKVFGRRKNRRARFVVEKPEDWKSVDMVDKPESQIAASPLSDSESDSDAECSSSVSDPEPTAQGRSDIPDMVPFGYGSGKIRPPQSQNSINGSIGGEKGRAERIEETNEMKEKRREGQRIAEEREMVRKAARRGCAFGFVADGGTEEKGKKSERRMCEAVMKGAVVEPSYAKGDWGIRWREKE</sequence>
<dbReference type="EMBL" id="JAFJYH010000149">
    <property type="protein sequence ID" value="KAG4417632.1"/>
    <property type="molecule type" value="Genomic_DNA"/>
</dbReference>
<feature type="region of interest" description="Disordered" evidence="1">
    <location>
        <begin position="98"/>
        <end position="127"/>
    </location>
</feature>
<evidence type="ECO:0000256" key="1">
    <source>
        <dbReference type="SAM" id="MobiDB-lite"/>
    </source>
</evidence>
<gene>
    <name evidence="2" type="ORF">IFR04_009202</name>
</gene>
<dbReference type="AlphaFoldDB" id="A0A8H7TEB6"/>
<accession>A0A8H7TEB6</accession>
<dbReference type="Proteomes" id="UP000664132">
    <property type="component" value="Unassembled WGS sequence"/>
</dbReference>
<keyword evidence="3" id="KW-1185">Reference proteome</keyword>
<feature type="region of interest" description="Disordered" evidence="1">
    <location>
        <begin position="175"/>
        <end position="269"/>
    </location>
</feature>
<feature type="compositionally biased region" description="Basic residues" evidence="1">
    <location>
        <begin position="114"/>
        <end position="127"/>
    </location>
</feature>
<feature type="compositionally biased region" description="Basic and acidic residues" evidence="1">
    <location>
        <begin position="247"/>
        <end position="269"/>
    </location>
</feature>
<organism evidence="2 3">
    <name type="scientific">Cadophora malorum</name>
    <dbReference type="NCBI Taxonomy" id="108018"/>
    <lineage>
        <taxon>Eukaryota</taxon>
        <taxon>Fungi</taxon>
        <taxon>Dikarya</taxon>
        <taxon>Ascomycota</taxon>
        <taxon>Pezizomycotina</taxon>
        <taxon>Leotiomycetes</taxon>
        <taxon>Helotiales</taxon>
        <taxon>Ploettnerulaceae</taxon>
        <taxon>Cadophora</taxon>
    </lineage>
</organism>
<evidence type="ECO:0000313" key="3">
    <source>
        <dbReference type="Proteomes" id="UP000664132"/>
    </source>
</evidence>
<reference evidence="2" key="1">
    <citation type="submission" date="2021-02" db="EMBL/GenBank/DDBJ databases">
        <title>Genome sequence Cadophora malorum strain M34.</title>
        <authorList>
            <person name="Stefanovic E."/>
            <person name="Vu D."/>
            <person name="Scully C."/>
            <person name="Dijksterhuis J."/>
            <person name="Roader J."/>
            <person name="Houbraken J."/>
        </authorList>
    </citation>
    <scope>NUCLEOTIDE SEQUENCE</scope>
    <source>
        <strain evidence="2">M34</strain>
    </source>
</reference>
<comment type="caution">
    <text evidence="2">The sequence shown here is derived from an EMBL/GenBank/DDBJ whole genome shotgun (WGS) entry which is preliminary data.</text>
</comment>
<name>A0A8H7TEB6_9HELO</name>
<dbReference type="OrthoDB" id="537467at2759"/>
<feature type="compositionally biased region" description="Basic and acidic residues" evidence="1">
    <location>
        <begin position="98"/>
        <end position="113"/>
    </location>
</feature>